<dbReference type="InterPro" id="IPR036291">
    <property type="entry name" value="NAD(P)-bd_dom_sf"/>
</dbReference>
<keyword evidence="9" id="KW-1185">Reference proteome</keyword>
<dbReference type="PANTHER" id="PTHR43026:SF1">
    <property type="entry name" value="2-HYDROXYACID DEHYDROGENASE HOMOLOG 1-RELATED"/>
    <property type="match status" value="1"/>
</dbReference>
<dbReference type="AlphaFoldDB" id="A0A426V3P5"/>
<accession>A0A426V3P5</accession>
<comment type="caution">
    <text evidence="8">The sequence shown here is derived from an EMBL/GenBank/DDBJ whole genome shotgun (WGS) entry which is preliminary data.</text>
</comment>
<dbReference type="SUPFAM" id="SSF51735">
    <property type="entry name" value="NAD(P)-binding Rossmann-fold domains"/>
    <property type="match status" value="1"/>
</dbReference>
<evidence type="ECO:0000256" key="3">
    <source>
        <dbReference type="ARBA" id="ARBA00023027"/>
    </source>
</evidence>
<dbReference type="EMBL" id="RSEB01000001">
    <property type="protein sequence ID" value="RRS01438.1"/>
    <property type="molecule type" value="Genomic_DNA"/>
</dbReference>
<dbReference type="InterPro" id="IPR029752">
    <property type="entry name" value="D-isomer_DH_CS1"/>
</dbReference>
<dbReference type="OrthoDB" id="9793626at2"/>
<evidence type="ECO:0000259" key="7">
    <source>
        <dbReference type="Pfam" id="PF02826"/>
    </source>
</evidence>
<proteinExistence type="inferred from homology"/>
<dbReference type="InterPro" id="IPR029753">
    <property type="entry name" value="D-isomer_DH_CS"/>
</dbReference>
<protein>
    <submittedName>
        <fullName evidence="8">2-hydroxyacid dehydrogenase</fullName>
    </submittedName>
</protein>
<feature type="domain" description="D-isomer specific 2-hydroxyacid dehydrogenase catalytic" evidence="6">
    <location>
        <begin position="3"/>
        <end position="326"/>
    </location>
</feature>
<dbReference type="SUPFAM" id="SSF52283">
    <property type="entry name" value="Formate/glycerate dehydrogenase catalytic domain-like"/>
    <property type="match status" value="1"/>
</dbReference>
<dbReference type="PROSITE" id="PS00671">
    <property type="entry name" value="D_2_HYDROXYACID_DH_3"/>
    <property type="match status" value="1"/>
</dbReference>
<feature type="region of interest" description="Disordered" evidence="5">
    <location>
        <begin position="332"/>
        <end position="359"/>
    </location>
</feature>
<evidence type="ECO:0000256" key="4">
    <source>
        <dbReference type="RuleBase" id="RU003719"/>
    </source>
</evidence>
<dbReference type="Pfam" id="PF02826">
    <property type="entry name" value="2-Hacid_dh_C"/>
    <property type="match status" value="1"/>
</dbReference>
<evidence type="ECO:0000313" key="9">
    <source>
        <dbReference type="Proteomes" id="UP000277256"/>
    </source>
</evidence>
<dbReference type="GO" id="GO:0051287">
    <property type="term" value="F:NAD binding"/>
    <property type="evidence" value="ECO:0007669"/>
    <property type="project" value="InterPro"/>
</dbReference>
<keyword evidence="2 4" id="KW-0560">Oxidoreductase</keyword>
<dbReference type="PROSITE" id="PS00065">
    <property type="entry name" value="D_2_HYDROXYACID_DH_1"/>
    <property type="match status" value="1"/>
</dbReference>
<evidence type="ECO:0000256" key="1">
    <source>
        <dbReference type="ARBA" id="ARBA00005854"/>
    </source>
</evidence>
<dbReference type="GO" id="GO:0008720">
    <property type="term" value="F:D-lactate dehydrogenase (NAD+) activity"/>
    <property type="evidence" value="ECO:0007669"/>
    <property type="project" value="TreeGrafter"/>
</dbReference>
<dbReference type="PROSITE" id="PS00670">
    <property type="entry name" value="D_2_HYDROXYACID_DH_2"/>
    <property type="match status" value="1"/>
</dbReference>
<feature type="domain" description="D-isomer specific 2-hydroxyacid dehydrogenase NAD-binding" evidence="7">
    <location>
        <begin position="111"/>
        <end position="297"/>
    </location>
</feature>
<evidence type="ECO:0000256" key="2">
    <source>
        <dbReference type="ARBA" id="ARBA00023002"/>
    </source>
</evidence>
<evidence type="ECO:0000259" key="6">
    <source>
        <dbReference type="Pfam" id="PF00389"/>
    </source>
</evidence>
<evidence type="ECO:0000256" key="5">
    <source>
        <dbReference type="SAM" id="MobiDB-lite"/>
    </source>
</evidence>
<keyword evidence="3" id="KW-0520">NAD</keyword>
<comment type="similarity">
    <text evidence="1 4">Belongs to the D-isomer specific 2-hydroxyacid dehydrogenase family.</text>
</comment>
<dbReference type="InterPro" id="IPR006139">
    <property type="entry name" value="D-isomer_2_OHA_DH_cat_dom"/>
</dbReference>
<gene>
    <name evidence="8" type="ORF">EIW28_01295</name>
</gene>
<dbReference type="Proteomes" id="UP000277256">
    <property type="component" value="Unassembled WGS sequence"/>
</dbReference>
<dbReference type="Pfam" id="PF00389">
    <property type="entry name" value="2-Hacid_dh"/>
    <property type="match status" value="1"/>
</dbReference>
<dbReference type="PANTHER" id="PTHR43026">
    <property type="entry name" value="2-HYDROXYACID DEHYDROGENASE HOMOLOG 1-RELATED"/>
    <property type="match status" value="1"/>
</dbReference>
<reference evidence="8 9" key="1">
    <citation type="submission" date="2018-12" db="EMBL/GenBank/DDBJ databases">
        <title>Glycomyces sp. YIM 121974 draft genome.</title>
        <authorList>
            <person name="Li Q."/>
        </authorList>
    </citation>
    <scope>NUCLEOTIDE SEQUENCE [LARGE SCALE GENOMIC DNA]</scope>
    <source>
        <strain evidence="8 9">YIM 121974</strain>
    </source>
</reference>
<organism evidence="8 9">
    <name type="scientific">Glycomyces terrestris</name>
    <dbReference type="NCBI Taxonomy" id="2493553"/>
    <lineage>
        <taxon>Bacteria</taxon>
        <taxon>Bacillati</taxon>
        <taxon>Actinomycetota</taxon>
        <taxon>Actinomycetes</taxon>
        <taxon>Glycomycetales</taxon>
        <taxon>Glycomycetaceae</taxon>
        <taxon>Glycomyces</taxon>
    </lineage>
</organism>
<evidence type="ECO:0000313" key="8">
    <source>
        <dbReference type="EMBL" id="RRS01438.1"/>
    </source>
</evidence>
<dbReference type="CDD" id="cd12183">
    <property type="entry name" value="LDH_like_2"/>
    <property type="match status" value="1"/>
</dbReference>
<dbReference type="InterPro" id="IPR058205">
    <property type="entry name" value="D-LDH-like"/>
</dbReference>
<name>A0A426V3P5_9ACTN</name>
<dbReference type="Gene3D" id="3.40.50.720">
    <property type="entry name" value="NAD(P)-binding Rossmann-like Domain"/>
    <property type="match status" value="2"/>
</dbReference>
<dbReference type="RefSeq" id="WP_125245916.1">
    <property type="nucleotide sequence ID" value="NZ_RSEB01000001.1"/>
</dbReference>
<sequence length="359" mass="37949">MRVAVFSSKPYDKTSLHDADRDGAHELVFLEPRLNADTAALAAGCEAVCAFVNDDLGAATLAALADRGVRFAALRSAGFNHVDLRAAAAVGIAVARVPDYSPYAVAEHCAALVLALNRKTHRAYNRVREHNFALTGLLGFDLHGRTVGVVGTGKIGTCFARIMAGFGCRVLAYDPCPSEAAREAGAEYVPLEDLLAASDIVSLHCPLTPETFHLIDRERIALMRPGAMLVNTSRGALVDTAAVVEGLKDGRIGHLGLDVYEEEAGLFFEDLSDQVIGDDAFDRLNAFPNVLITGHQAFFTAEALEAIAATTIANLDAFACNGIGLHPVGLDQDPAANRTAPPPEHPPVRIAADAQGAHP</sequence>
<dbReference type="InterPro" id="IPR006140">
    <property type="entry name" value="D-isomer_DH_NAD-bd"/>
</dbReference>